<name>A4B9H7_9GAMM</name>
<protein>
    <submittedName>
        <fullName evidence="6">Transcriptional regulator</fullName>
    </submittedName>
</protein>
<accession>A4B9H7</accession>
<evidence type="ECO:0000313" key="6">
    <source>
        <dbReference type="EMBL" id="EAR11278.1"/>
    </source>
</evidence>
<keyword evidence="2 4" id="KW-0238">DNA-binding</keyword>
<evidence type="ECO:0000256" key="3">
    <source>
        <dbReference type="ARBA" id="ARBA00023163"/>
    </source>
</evidence>
<dbReference type="EMBL" id="AAOE01000001">
    <property type="protein sequence ID" value="EAR11278.1"/>
    <property type="molecule type" value="Genomic_DNA"/>
</dbReference>
<dbReference type="RefSeq" id="WP_008044821.1">
    <property type="nucleotide sequence ID" value="NZ_CH724151.1"/>
</dbReference>
<dbReference type="InterPro" id="IPR009057">
    <property type="entry name" value="Homeodomain-like_sf"/>
</dbReference>
<dbReference type="OrthoDB" id="8535430at2"/>
<dbReference type="PANTHER" id="PTHR30055">
    <property type="entry name" value="HTH-TYPE TRANSCRIPTIONAL REGULATOR RUTR"/>
    <property type="match status" value="1"/>
</dbReference>
<keyword evidence="7" id="KW-1185">Reference proteome</keyword>
<reference evidence="6 7" key="1">
    <citation type="submission" date="2006-02" db="EMBL/GenBank/DDBJ databases">
        <authorList>
            <person name="Pinhassi J."/>
            <person name="Pedros-Alio C."/>
            <person name="Ferriera S."/>
            <person name="Johnson J."/>
            <person name="Kravitz S."/>
            <person name="Halpern A."/>
            <person name="Remington K."/>
            <person name="Beeson K."/>
            <person name="Tran B."/>
            <person name="Rogers Y.-H."/>
            <person name="Friedman R."/>
            <person name="Venter J.C."/>
        </authorList>
    </citation>
    <scope>NUCLEOTIDE SEQUENCE [LARGE SCALE GENOMIC DNA]</scope>
    <source>
        <strain evidence="6 7">MED297</strain>
    </source>
</reference>
<dbReference type="PRINTS" id="PR00455">
    <property type="entry name" value="HTHTETR"/>
</dbReference>
<dbReference type="InterPro" id="IPR050109">
    <property type="entry name" value="HTH-type_TetR-like_transc_reg"/>
</dbReference>
<dbReference type="HOGENOM" id="CLU_1634566_0_0_6"/>
<dbReference type="PROSITE" id="PS50977">
    <property type="entry name" value="HTH_TETR_2"/>
    <property type="match status" value="1"/>
</dbReference>
<dbReference type="PROSITE" id="PS01081">
    <property type="entry name" value="HTH_TETR_1"/>
    <property type="match status" value="1"/>
</dbReference>
<dbReference type="AlphaFoldDB" id="A4B9H7"/>
<comment type="caution">
    <text evidence="6">The sequence shown here is derived from an EMBL/GenBank/DDBJ whole genome shotgun (WGS) entry which is preliminary data.</text>
</comment>
<dbReference type="PANTHER" id="PTHR30055:SF234">
    <property type="entry name" value="HTH-TYPE TRANSCRIPTIONAL REGULATOR BETI"/>
    <property type="match status" value="1"/>
</dbReference>
<proteinExistence type="predicted"/>
<keyword evidence="3" id="KW-0804">Transcription</keyword>
<organism evidence="6 7">
    <name type="scientific">Reinekea blandensis MED297</name>
    <dbReference type="NCBI Taxonomy" id="314283"/>
    <lineage>
        <taxon>Bacteria</taxon>
        <taxon>Pseudomonadati</taxon>
        <taxon>Pseudomonadota</taxon>
        <taxon>Gammaproteobacteria</taxon>
        <taxon>Oceanospirillales</taxon>
        <taxon>Saccharospirillaceae</taxon>
        <taxon>Reinekea</taxon>
    </lineage>
</organism>
<evidence type="ECO:0000256" key="1">
    <source>
        <dbReference type="ARBA" id="ARBA00023015"/>
    </source>
</evidence>
<keyword evidence="1" id="KW-0805">Transcription regulation</keyword>
<evidence type="ECO:0000256" key="4">
    <source>
        <dbReference type="PROSITE-ProRule" id="PRU00335"/>
    </source>
</evidence>
<dbReference type="SUPFAM" id="SSF46689">
    <property type="entry name" value="Homeodomain-like"/>
    <property type="match status" value="1"/>
</dbReference>
<dbReference type="Proteomes" id="UP000005953">
    <property type="component" value="Unassembled WGS sequence"/>
</dbReference>
<dbReference type="InterPro" id="IPR023772">
    <property type="entry name" value="DNA-bd_HTH_TetR-type_CS"/>
</dbReference>
<dbReference type="Gene3D" id="1.10.357.10">
    <property type="entry name" value="Tetracycline Repressor, domain 2"/>
    <property type="match status" value="1"/>
</dbReference>
<sequence>MAQPSKKNLIAHAALPLFLENGLKGSSIDMVVKASGVSKPTVYNHFPDKSYLVSYVVELWLSTQPAPAFRAKTLNGLTREFSRQWMNPEAVRLYGLLLGERGRAEAALATFLQQYDAIWRQCLSDRAEQQGLDAVALNHAASHTLFTLLSA</sequence>
<feature type="domain" description="HTH tetR-type" evidence="5">
    <location>
        <begin position="4"/>
        <end position="64"/>
    </location>
</feature>
<dbReference type="GO" id="GO:0003700">
    <property type="term" value="F:DNA-binding transcription factor activity"/>
    <property type="evidence" value="ECO:0007669"/>
    <property type="project" value="TreeGrafter"/>
</dbReference>
<evidence type="ECO:0000256" key="2">
    <source>
        <dbReference type="ARBA" id="ARBA00023125"/>
    </source>
</evidence>
<gene>
    <name evidence="6" type="ORF">MED297_20362</name>
</gene>
<evidence type="ECO:0000313" key="7">
    <source>
        <dbReference type="Proteomes" id="UP000005953"/>
    </source>
</evidence>
<dbReference type="STRING" id="314283.MED297_20362"/>
<feature type="DNA-binding region" description="H-T-H motif" evidence="4">
    <location>
        <begin position="27"/>
        <end position="46"/>
    </location>
</feature>
<evidence type="ECO:0000259" key="5">
    <source>
        <dbReference type="PROSITE" id="PS50977"/>
    </source>
</evidence>
<dbReference type="Pfam" id="PF00440">
    <property type="entry name" value="TetR_N"/>
    <property type="match status" value="1"/>
</dbReference>
<dbReference type="InterPro" id="IPR001647">
    <property type="entry name" value="HTH_TetR"/>
</dbReference>
<dbReference type="GO" id="GO:0000976">
    <property type="term" value="F:transcription cis-regulatory region binding"/>
    <property type="evidence" value="ECO:0007669"/>
    <property type="project" value="TreeGrafter"/>
</dbReference>